<dbReference type="AlphaFoldDB" id="A0A379E4V5"/>
<name>A0A379E4V5_9BACT</name>
<organism evidence="1 2">
    <name type="scientific">Prevotella denticola</name>
    <dbReference type="NCBI Taxonomy" id="28129"/>
    <lineage>
        <taxon>Bacteria</taxon>
        <taxon>Pseudomonadati</taxon>
        <taxon>Bacteroidota</taxon>
        <taxon>Bacteroidia</taxon>
        <taxon>Bacteroidales</taxon>
        <taxon>Prevotellaceae</taxon>
        <taxon>Prevotella</taxon>
    </lineage>
</organism>
<evidence type="ECO:0000313" key="1">
    <source>
        <dbReference type="EMBL" id="SUB87705.1"/>
    </source>
</evidence>
<gene>
    <name evidence="1" type="ORF">NCTC13067_01385</name>
</gene>
<evidence type="ECO:0000313" key="2">
    <source>
        <dbReference type="Proteomes" id="UP000255469"/>
    </source>
</evidence>
<dbReference type="EMBL" id="UGTM01000001">
    <property type="protein sequence ID" value="SUB87705.1"/>
    <property type="molecule type" value="Genomic_DNA"/>
</dbReference>
<accession>A0A379E4V5</accession>
<sequence>MCTKIIKKTIPNASLDCKHWIFLLYYNIFAKLQDPFKLHISLSLTRHT</sequence>
<reference evidence="1 2" key="1">
    <citation type="submission" date="2018-06" db="EMBL/GenBank/DDBJ databases">
        <authorList>
            <consortium name="Pathogen Informatics"/>
            <person name="Doyle S."/>
        </authorList>
    </citation>
    <scope>NUCLEOTIDE SEQUENCE [LARGE SCALE GENOMIC DNA]</scope>
    <source>
        <strain evidence="1 2">NCTC13067</strain>
    </source>
</reference>
<protein>
    <submittedName>
        <fullName evidence="1">Uncharacterized protein</fullName>
    </submittedName>
</protein>
<proteinExistence type="predicted"/>
<dbReference type="Proteomes" id="UP000255469">
    <property type="component" value="Unassembled WGS sequence"/>
</dbReference>